<evidence type="ECO:0000313" key="4">
    <source>
        <dbReference type="EMBL" id="ERL06732.1"/>
    </source>
</evidence>
<feature type="region of interest" description="Disordered" evidence="1">
    <location>
        <begin position="45"/>
        <end position="73"/>
    </location>
</feature>
<gene>
    <name evidence="4" type="ORF">HMPREF1316_0595</name>
</gene>
<dbReference type="EMBL" id="AWEZ01000062">
    <property type="protein sequence ID" value="ERL06732.1"/>
    <property type="molecule type" value="Genomic_DNA"/>
</dbReference>
<dbReference type="SUPFAM" id="SSF52266">
    <property type="entry name" value="SGNH hydrolase"/>
    <property type="match status" value="1"/>
</dbReference>
<dbReference type="PATRIC" id="fig|1125712.3.peg.2015"/>
<keyword evidence="4" id="KW-0378">Hydrolase</keyword>
<dbReference type="GO" id="GO:0004622">
    <property type="term" value="F:phosphatidylcholine lysophospholipase activity"/>
    <property type="evidence" value="ECO:0007669"/>
    <property type="project" value="TreeGrafter"/>
</dbReference>
<sequence>MRQDTHTHASQRPRRGSWVFVLPLVALAVVVIVVSQWLAPQEILPSSPTPGEGEDAPASAPTQGDPPDAASPKSSLARLFDAGQIKSVLVVGDSITAGYLCEGYDTAPSTGTVVYSGSLGTYTETGADVRVWTNDFRAWALGHGATSFVNAGVNGFTMADLAREPDAWLGNGADAIVVMLGTNDASLPSETPDGFERDATAALSATATRCKLLVVVSPPDNVLDGGMSMGEVDRVLDRVSARAGYAHISLLDALSPGTGDFNADGVHPTSLGSQKLWLALSERLGLSS</sequence>
<evidence type="ECO:0000256" key="2">
    <source>
        <dbReference type="SAM" id="Phobius"/>
    </source>
</evidence>
<evidence type="ECO:0000256" key="1">
    <source>
        <dbReference type="SAM" id="MobiDB-lite"/>
    </source>
</evidence>
<dbReference type="PANTHER" id="PTHR30383">
    <property type="entry name" value="THIOESTERASE 1/PROTEASE 1/LYSOPHOSPHOLIPASE L1"/>
    <property type="match status" value="1"/>
</dbReference>
<evidence type="ECO:0000313" key="5">
    <source>
        <dbReference type="Proteomes" id="UP000016638"/>
    </source>
</evidence>
<reference evidence="4 5" key="1">
    <citation type="submission" date="2013-08" db="EMBL/GenBank/DDBJ databases">
        <authorList>
            <person name="Durkin A.S."/>
            <person name="Haft D.R."/>
            <person name="McCorrison J."/>
            <person name="Torralba M."/>
            <person name="Gillis M."/>
            <person name="Haft D.H."/>
            <person name="Methe B."/>
            <person name="Sutton G."/>
            <person name="Nelson K.E."/>
        </authorList>
    </citation>
    <scope>NUCLEOTIDE SEQUENCE [LARGE SCALE GENOMIC DNA]</scope>
    <source>
        <strain evidence="4 5">F0195</strain>
    </source>
</reference>
<name>U2UUE1_9ACTN</name>
<keyword evidence="2" id="KW-1133">Transmembrane helix</keyword>
<dbReference type="PANTHER" id="PTHR30383:SF5">
    <property type="entry name" value="SGNH HYDROLASE-TYPE ESTERASE DOMAIN-CONTAINING PROTEIN"/>
    <property type="match status" value="1"/>
</dbReference>
<proteinExistence type="predicted"/>
<comment type="caution">
    <text evidence="4">The sequence shown here is derived from an EMBL/GenBank/DDBJ whole genome shotgun (WGS) entry which is preliminary data.</text>
</comment>
<dbReference type="OrthoDB" id="3192376at2"/>
<accession>U2UUE1</accession>
<feature type="transmembrane region" description="Helical" evidence="2">
    <location>
        <begin position="20"/>
        <end position="39"/>
    </location>
</feature>
<keyword evidence="2" id="KW-0472">Membrane</keyword>
<dbReference type="CDD" id="cd00229">
    <property type="entry name" value="SGNH_hydrolase"/>
    <property type="match status" value="1"/>
</dbReference>
<dbReference type="InterPro" id="IPR036514">
    <property type="entry name" value="SGNH_hydro_sf"/>
</dbReference>
<dbReference type="Proteomes" id="UP000016638">
    <property type="component" value="Unassembled WGS sequence"/>
</dbReference>
<evidence type="ECO:0000259" key="3">
    <source>
        <dbReference type="Pfam" id="PF13472"/>
    </source>
</evidence>
<dbReference type="InterPro" id="IPR051532">
    <property type="entry name" value="Ester_Hydrolysis_Enzymes"/>
</dbReference>
<dbReference type="Gene3D" id="3.40.50.1110">
    <property type="entry name" value="SGNH hydrolase"/>
    <property type="match status" value="1"/>
</dbReference>
<dbReference type="InterPro" id="IPR013830">
    <property type="entry name" value="SGNH_hydro"/>
</dbReference>
<feature type="domain" description="SGNH hydrolase-type esterase" evidence="3">
    <location>
        <begin position="90"/>
        <end position="274"/>
    </location>
</feature>
<organism evidence="4 5">
    <name type="scientific">Olsenella profusa F0195</name>
    <dbReference type="NCBI Taxonomy" id="1125712"/>
    <lineage>
        <taxon>Bacteria</taxon>
        <taxon>Bacillati</taxon>
        <taxon>Actinomycetota</taxon>
        <taxon>Coriobacteriia</taxon>
        <taxon>Coriobacteriales</taxon>
        <taxon>Atopobiaceae</taxon>
        <taxon>Olsenella</taxon>
    </lineage>
</organism>
<keyword evidence="2" id="KW-0812">Transmembrane</keyword>
<keyword evidence="5" id="KW-1185">Reference proteome</keyword>
<dbReference type="STRING" id="1125712.HMPREF1316_0595"/>
<dbReference type="RefSeq" id="WP_021726800.1">
    <property type="nucleotide sequence ID" value="NZ_AWEZ01000062.1"/>
</dbReference>
<protein>
    <submittedName>
        <fullName evidence="4">GDSL-like lipase/acylhydrolase family protein</fullName>
    </submittedName>
</protein>
<dbReference type="AlphaFoldDB" id="U2UUE1"/>
<dbReference type="Pfam" id="PF13472">
    <property type="entry name" value="Lipase_GDSL_2"/>
    <property type="match status" value="1"/>
</dbReference>
<dbReference type="eggNOG" id="COG2755">
    <property type="taxonomic scope" value="Bacteria"/>
</dbReference>